<feature type="compositionally biased region" description="Acidic residues" evidence="1">
    <location>
        <begin position="68"/>
        <end position="89"/>
    </location>
</feature>
<dbReference type="Proteomes" id="UP000198892">
    <property type="component" value="Unassembled WGS sequence"/>
</dbReference>
<protein>
    <recommendedName>
        <fullName evidence="4">Spore coat protein CotO</fullName>
    </recommendedName>
</protein>
<sequence>MKWGEVGMEQEEHGQQRETGPLYYVEQPAFTSSSGPGQSVSVKKNAGKGKRRKNGLRKNNRAAKVEEEKNEEPPEEEEMPENTAEDEGETEKAGSGQTVRELLQYLGTLPHFLHPVVACETDEQYFHGEVLDLGEDQITFRDRRNFEEKVILVEDIIQLRIVSL</sequence>
<evidence type="ECO:0000313" key="3">
    <source>
        <dbReference type="Proteomes" id="UP000198892"/>
    </source>
</evidence>
<feature type="compositionally biased region" description="Basic residues" evidence="1">
    <location>
        <begin position="45"/>
        <end position="61"/>
    </location>
</feature>
<evidence type="ECO:0000256" key="1">
    <source>
        <dbReference type="SAM" id="MobiDB-lite"/>
    </source>
</evidence>
<accession>A0A1I5TBH7</accession>
<feature type="region of interest" description="Disordered" evidence="1">
    <location>
        <begin position="1"/>
        <end position="98"/>
    </location>
</feature>
<evidence type="ECO:0008006" key="4">
    <source>
        <dbReference type="Google" id="ProtNLM"/>
    </source>
</evidence>
<feature type="compositionally biased region" description="Polar residues" evidence="1">
    <location>
        <begin position="29"/>
        <end position="42"/>
    </location>
</feature>
<gene>
    <name evidence="2" type="ORF">SAMN05518683_11092</name>
</gene>
<name>A0A1I5TBH7_9BACI</name>
<dbReference type="AlphaFoldDB" id="A0A1I5TBH7"/>
<dbReference type="EMBL" id="FOXD01000010">
    <property type="protein sequence ID" value="SFP80380.1"/>
    <property type="molecule type" value="Genomic_DNA"/>
</dbReference>
<proteinExistence type="predicted"/>
<evidence type="ECO:0000313" key="2">
    <source>
        <dbReference type="EMBL" id="SFP80380.1"/>
    </source>
</evidence>
<keyword evidence="3" id="KW-1185">Reference proteome</keyword>
<organism evidence="2 3">
    <name type="scientific">Salibacterium halotolerans</name>
    <dbReference type="NCBI Taxonomy" id="1884432"/>
    <lineage>
        <taxon>Bacteria</taxon>
        <taxon>Bacillati</taxon>
        <taxon>Bacillota</taxon>
        <taxon>Bacilli</taxon>
        <taxon>Bacillales</taxon>
        <taxon>Bacillaceae</taxon>
    </lineage>
</organism>
<dbReference type="OrthoDB" id="2945525at2"/>
<reference evidence="3" key="1">
    <citation type="submission" date="2016-10" db="EMBL/GenBank/DDBJ databases">
        <authorList>
            <person name="Varghese N."/>
            <person name="Submissions S."/>
        </authorList>
    </citation>
    <scope>NUCLEOTIDE SEQUENCE [LARGE SCALE GENOMIC DNA]</scope>
    <source>
        <strain evidence="3">S7</strain>
    </source>
</reference>